<dbReference type="Proteomes" id="UP000240418">
    <property type="component" value="Unassembled WGS sequence"/>
</dbReference>
<sequence length="141" mass="14907">MRYVWVIATAVVLVGCDRVNLTLLRQKEPDPVLLEPVAEEGVSVPEEVQDISIEAREEVPRGALGTTVVSLGAASEPGLWLKTPLVAKSRPGVVRWNGGSVEVTLIPIEGQSGAGSRMSLAAMQALGIPLTALEEVSVEAR</sequence>
<dbReference type="EMBL" id="PYGJ01000001">
    <property type="protein sequence ID" value="PSL21881.1"/>
    <property type="molecule type" value="Genomic_DNA"/>
</dbReference>
<comment type="caution">
    <text evidence="1">The sequence shown here is derived from an EMBL/GenBank/DDBJ whole genome shotgun (WGS) entry which is preliminary data.</text>
</comment>
<dbReference type="AlphaFoldDB" id="A0A2P8FJG4"/>
<dbReference type="PROSITE" id="PS51257">
    <property type="entry name" value="PROKAR_LIPOPROTEIN"/>
    <property type="match status" value="1"/>
</dbReference>
<reference evidence="1 2" key="1">
    <citation type="submission" date="2018-03" db="EMBL/GenBank/DDBJ databases">
        <title>Genomic Encyclopedia of Archaeal and Bacterial Type Strains, Phase II (KMG-II): from individual species to whole genera.</title>
        <authorList>
            <person name="Goeker M."/>
        </authorList>
    </citation>
    <scope>NUCLEOTIDE SEQUENCE [LARGE SCALE GENOMIC DNA]</scope>
    <source>
        <strain evidence="1 2">DSM 100673</strain>
    </source>
</reference>
<evidence type="ECO:0000313" key="2">
    <source>
        <dbReference type="Proteomes" id="UP000240418"/>
    </source>
</evidence>
<organism evidence="1 2">
    <name type="scientific">Shimia abyssi</name>
    <dbReference type="NCBI Taxonomy" id="1662395"/>
    <lineage>
        <taxon>Bacteria</taxon>
        <taxon>Pseudomonadati</taxon>
        <taxon>Pseudomonadota</taxon>
        <taxon>Alphaproteobacteria</taxon>
        <taxon>Rhodobacterales</taxon>
        <taxon>Roseobacteraceae</taxon>
    </lineage>
</organism>
<protein>
    <submittedName>
        <fullName evidence="1">Uncharacterized protein</fullName>
    </submittedName>
</protein>
<dbReference type="OrthoDB" id="7871639at2"/>
<proteinExistence type="predicted"/>
<gene>
    <name evidence="1" type="ORF">CLV88_101305</name>
</gene>
<dbReference type="RefSeq" id="WP_106606597.1">
    <property type="nucleotide sequence ID" value="NZ_PYGJ01000001.1"/>
</dbReference>
<accession>A0A2P8FJG4</accession>
<evidence type="ECO:0000313" key="1">
    <source>
        <dbReference type="EMBL" id="PSL21881.1"/>
    </source>
</evidence>
<keyword evidence="2" id="KW-1185">Reference proteome</keyword>
<name>A0A2P8FJG4_9RHOB</name>